<evidence type="ECO:0000313" key="3">
    <source>
        <dbReference type="Proteomes" id="UP001454036"/>
    </source>
</evidence>
<gene>
    <name evidence="2" type="ORF">LIER_43434</name>
</gene>
<sequence>MLRAEATVGEIRQDNVGDDEGNDVGEIRMDSYGSVYINPVDSGDDLGDSSCSDREGSDEGFIDEEYVMADDDILFDRNVDEDVESGPFSYIELFSNAIYEQVRDSDGDADLNYDSDVNF</sequence>
<evidence type="ECO:0000313" key="2">
    <source>
        <dbReference type="EMBL" id="GAA0158222.1"/>
    </source>
</evidence>
<comment type="caution">
    <text evidence="2">The sequence shown here is derived from an EMBL/GenBank/DDBJ whole genome shotgun (WGS) entry which is preliminary data.</text>
</comment>
<feature type="region of interest" description="Disordered" evidence="1">
    <location>
        <begin position="1"/>
        <end position="27"/>
    </location>
</feature>
<name>A0AAV3Q4W0_LITER</name>
<feature type="region of interest" description="Disordered" evidence="1">
    <location>
        <begin position="39"/>
        <end position="59"/>
    </location>
</feature>
<dbReference type="AlphaFoldDB" id="A0AAV3Q4W0"/>
<evidence type="ECO:0000256" key="1">
    <source>
        <dbReference type="SAM" id="MobiDB-lite"/>
    </source>
</evidence>
<proteinExistence type="predicted"/>
<reference evidence="2 3" key="1">
    <citation type="submission" date="2024-01" db="EMBL/GenBank/DDBJ databases">
        <title>The complete chloroplast genome sequence of Lithospermum erythrorhizon: insights into the phylogenetic relationship among Boraginaceae species and the maternal lineages of purple gromwells.</title>
        <authorList>
            <person name="Okada T."/>
            <person name="Watanabe K."/>
        </authorList>
    </citation>
    <scope>NUCLEOTIDE SEQUENCE [LARGE SCALE GENOMIC DNA]</scope>
</reference>
<protein>
    <submittedName>
        <fullName evidence="2">Uncharacterized protein</fullName>
    </submittedName>
</protein>
<accession>A0AAV3Q4W0</accession>
<dbReference type="Proteomes" id="UP001454036">
    <property type="component" value="Unassembled WGS sequence"/>
</dbReference>
<keyword evidence="3" id="KW-1185">Reference proteome</keyword>
<dbReference type="EMBL" id="BAABME010035174">
    <property type="protein sequence ID" value="GAA0158222.1"/>
    <property type="molecule type" value="Genomic_DNA"/>
</dbReference>
<organism evidence="2 3">
    <name type="scientific">Lithospermum erythrorhizon</name>
    <name type="common">Purple gromwell</name>
    <name type="synonym">Lithospermum officinale var. erythrorhizon</name>
    <dbReference type="NCBI Taxonomy" id="34254"/>
    <lineage>
        <taxon>Eukaryota</taxon>
        <taxon>Viridiplantae</taxon>
        <taxon>Streptophyta</taxon>
        <taxon>Embryophyta</taxon>
        <taxon>Tracheophyta</taxon>
        <taxon>Spermatophyta</taxon>
        <taxon>Magnoliopsida</taxon>
        <taxon>eudicotyledons</taxon>
        <taxon>Gunneridae</taxon>
        <taxon>Pentapetalae</taxon>
        <taxon>asterids</taxon>
        <taxon>lamiids</taxon>
        <taxon>Boraginales</taxon>
        <taxon>Boraginaceae</taxon>
        <taxon>Boraginoideae</taxon>
        <taxon>Lithospermeae</taxon>
        <taxon>Lithospermum</taxon>
    </lineage>
</organism>